<feature type="transmembrane region" description="Helical" evidence="1">
    <location>
        <begin position="264"/>
        <end position="282"/>
    </location>
</feature>
<gene>
    <name evidence="2" type="ORF">E6H00_13035</name>
</gene>
<reference evidence="2 3" key="1">
    <citation type="journal article" date="2019" name="Nat. Microbiol.">
        <title>Mediterranean grassland soil C-N compound turnover is dependent on rainfall and depth, and is mediated by genomically divergent microorganisms.</title>
        <authorList>
            <person name="Diamond S."/>
            <person name="Andeer P.F."/>
            <person name="Li Z."/>
            <person name="Crits-Christoph A."/>
            <person name="Burstein D."/>
            <person name="Anantharaman K."/>
            <person name="Lane K.R."/>
            <person name="Thomas B.C."/>
            <person name="Pan C."/>
            <person name="Northen T.R."/>
            <person name="Banfield J.F."/>
        </authorList>
    </citation>
    <scope>NUCLEOTIDE SEQUENCE [LARGE SCALE GENOMIC DNA]</scope>
    <source>
        <strain evidence="2">NP_3</strain>
    </source>
</reference>
<sequence length="302" mass="31930">MPYFAPPGGSLTARTARALQDAGMSGDLGILPTVNVRMPRAIPAALSQTRRFRTPPEETAMTGMGIVALPRYGRYPQPPAVTFAAARTGAARIRAAQASAQLHGLGAGHPAAGTHAVHFGTMPIVGGVRRQAAMFMSPGGGYSQIPGFMPAIGPPLRRLSFLGQEASTYNDLFYQDLFATPTPVTPTPTPSPFGDAPYTPADVMTFPYTPATTIQPSTYTAPTTLTPPGAGGAPFGVQYKPATFLPSVRPSVPFMLQAPLGVKTQYLIAAGVGIILLTVIAGKRRRNPARRKNPGRRRRRAR</sequence>
<proteinExistence type="predicted"/>
<name>A0A537JYL3_9BACT</name>
<evidence type="ECO:0000313" key="2">
    <source>
        <dbReference type="EMBL" id="TMI88352.1"/>
    </source>
</evidence>
<keyword evidence="1" id="KW-0812">Transmembrane</keyword>
<keyword evidence="1" id="KW-0472">Membrane</keyword>
<evidence type="ECO:0000256" key="1">
    <source>
        <dbReference type="SAM" id="Phobius"/>
    </source>
</evidence>
<accession>A0A537JYL3</accession>
<comment type="caution">
    <text evidence="2">The sequence shown here is derived from an EMBL/GenBank/DDBJ whole genome shotgun (WGS) entry which is preliminary data.</text>
</comment>
<dbReference type="Proteomes" id="UP000318509">
    <property type="component" value="Unassembled WGS sequence"/>
</dbReference>
<dbReference type="AlphaFoldDB" id="A0A537JYL3"/>
<keyword evidence="1" id="KW-1133">Transmembrane helix</keyword>
<protein>
    <submittedName>
        <fullName evidence="2">Uncharacterized protein</fullName>
    </submittedName>
</protein>
<organism evidence="2 3">
    <name type="scientific">Candidatus Segetimicrobium genomatis</name>
    <dbReference type="NCBI Taxonomy" id="2569760"/>
    <lineage>
        <taxon>Bacteria</taxon>
        <taxon>Bacillati</taxon>
        <taxon>Candidatus Sysuimicrobiota</taxon>
        <taxon>Candidatus Sysuimicrobiia</taxon>
        <taxon>Candidatus Sysuimicrobiales</taxon>
        <taxon>Candidatus Segetimicrobiaceae</taxon>
        <taxon>Candidatus Segetimicrobium</taxon>
    </lineage>
</organism>
<dbReference type="EMBL" id="VBAK01000141">
    <property type="protein sequence ID" value="TMI88352.1"/>
    <property type="molecule type" value="Genomic_DNA"/>
</dbReference>
<evidence type="ECO:0000313" key="3">
    <source>
        <dbReference type="Proteomes" id="UP000318509"/>
    </source>
</evidence>